<dbReference type="Gene3D" id="1.10.8.270">
    <property type="entry name" value="putative rabgap domain of human tbc1 domain family member 14 like domains"/>
    <property type="match status" value="1"/>
</dbReference>
<name>L7JZ81_TRAHO</name>
<dbReference type="OMA" id="CLFVREF"/>
<organism evidence="2 3">
    <name type="scientific">Trachipleistophora hominis</name>
    <name type="common">Microsporidian parasite</name>
    <dbReference type="NCBI Taxonomy" id="72359"/>
    <lineage>
        <taxon>Eukaryota</taxon>
        <taxon>Fungi</taxon>
        <taxon>Fungi incertae sedis</taxon>
        <taxon>Microsporidia</taxon>
        <taxon>Pleistophoridae</taxon>
        <taxon>Trachipleistophora</taxon>
    </lineage>
</organism>
<dbReference type="Proteomes" id="UP000011185">
    <property type="component" value="Unassembled WGS sequence"/>
</dbReference>
<dbReference type="VEuPathDB" id="MicrosporidiaDB:THOM_0346"/>
<dbReference type="STRING" id="72359.L7JZ81"/>
<dbReference type="HOGENOM" id="CLU_018687_5_0_1"/>
<gene>
    <name evidence="2" type="ORF">THOM_0346</name>
</gene>
<accession>L7JZ81</accession>
<dbReference type="SUPFAM" id="SSF47923">
    <property type="entry name" value="Ypt/Rab-GAP domain of gyp1p"/>
    <property type="match status" value="2"/>
</dbReference>
<proteinExistence type="predicted"/>
<keyword evidence="3" id="KW-1185">Reference proteome</keyword>
<dbReference type="GO" id="GO:0005096">
    <property type="term" value="F:GTPase activator activity"/>
    <property type="evidence" value="ECO:0007669"/>
    <property type="project" value="TreeGrafter"/>
</dbReference>
<dbReference type="AlphaFoldDB" id="L7JZ81"/>
<dbReference type="PANTHER" id="PTHR22957">
    <property type="entry name" value="TBC1 DOMAIN FAMILY MEMBER GTPASE-ACTIVATING PROTEIN"/>
    <property type="match status" value="1"/>
</dbReference>
<dbReference type="PANTHER" id="PTHR22957:SF26">
    <property type="entry name" value="LD44506P"/>
    <property type="match status" value="1"/>
</dbReference>
<feature type="non-terminal residue" evidence="2">
    <location>
        <position position="1"/>
    </location>
</feature>
<dbReference type="InterPro" id="IPR000195">
    <property type="entry name" value="Rab-GAP-TBC_dom"/>
</dbReference>
<dbReference type="InterPro" id="IPR035969">
    <property type="entry name" value="Rab-GAP_TBC_sf"/>
</dbReference>
<dbReference type="Pfam" id="PF00566">
    <property type="entry name" value="RabGAP-TBC"/>
    <property type="match status" value="1"/>
</dbReference>
<evidence type="ECO:0000313" key="3">
    <source>
        <dbReference type="Proteomes" id="UP000011185"/>
    </source>
</evidence>
<dbReference type="Gene3D" id="1.10.472.80">
    <property type="entry name" value="Ypt/Rab-GAP domain of gyp1p, domain 3"/>
    <property type="match status" value="1"/>
</dbReference>
<protein>
    <submittedName>
        <fullName evidence="2">Ypt/Rab-specific GTPase-activating protein GYP1</fullName>
    </submittedName>
</protein>
<evidence type="ECO:0000259" key="1">
    <source>
        <dbReference type="PROSITE" id="PS50086"/>
    </source>
</evidence>
<sequence length="233" mass="27703">VSHVQFKIDVDRKVAKQIEIDVDRIPSQHLVYNNISLKFIYVNILKIVAKRRPAIGYVQGMADLLIPLIEVYKNEFFVESTVYATFSKLLDTFQDYFIDGQQGITKAIKKLRRVLQMVDPILYAHITNLGLELHMFAFRWFNCLFVREFKIEYYLLFLDSMLATSNYELFVIYFAVSLVVNLRKEILSKDFNEVLLFLQSLNELDWEYDELKILFASVYVNVNVFEEKFYYEF</sequence>
<evidence type="ECO:0000313" key="2">
    <source>
        <dbReference type="EMBL" id="ELQ76630.1"/>
    </source>
</evidence>
<reference evidence="2 3" key="1">
    <citation type="journal article" date="2012" name="PLoS Pathog.">
        <title>The genome of the obligate intracellular parasite Trachipleistophora hominis: new insights into microsporidian genome dynamics and reductive evolution.</title>
        <authorList>
            <person name="Heinz E."/>
            <person name="Williams T.A."/>
            <person name="Nakjang S."/>
            <person name="Noel C.J."/>
            <person name="Swan D.C."/>
            <person name="Goldberg A.V."/>
            <person name="Harris S.R."/>
            <person name="Weinmaier T."/>
            <person name="Markert S."/>
            <person name="Becher D."/>
            <person name="Bernhardt J."/>
            <person name="Dagan T."/>
            <person name="Hacker C."/>
            <person name="Lucocq J.M."/>
            <person name="Schweder T."/>
            <person name="Rattei T."/>
            <person name="Hall N."/>
            <person name="Hirt R.P."/>
            <person name="Embley T.M."/>
        </authorList>
    </citation>
    <scope>NUCLEOTIDE SEQUENCE [LARGE SCALE GENOMIC DNA]</scope>
</reference>
<dbReference type="OrthoDB" id="26371at2759"/>
<dbReference type="InParanoid" id="L7JZ81"/>
<dbReference type="EMBL" id="JH993832">
    <property type="protein sequence ID" value="ELQ76630.1"/>
    <property type="molecule type" value="Genomic_DNA"/>
</dbReference>
<dbReference type="SMART" id="SM00164">
    <property type="entry name" value="TBC"/>
    <property type="match status" value="1"/>
</dbReference>
<dbReference type="PROSITE" id="PS50086">
    <property type="entry name" value="TBC_RABGAP"/>
    <property type="match status" value="1"/>
</dbReference>
<feature type="domain" description="Rab-GAP TBC" evidence="1">
    <location>
        <begin position="1"/>
        <end position="165"/>
    </location>
</feature>